<dbReference type="RefSeq" id="WP_204119399.1">
    <property type="nucleotide sequence ID" value="NZ_BOLV01000015.1"/>
</dbReference>
<evidence type="ECO:0000313" key="2">
    <source>
        <dbReference type="Proteomes" id="UP001597199"/>
    </source>
</evidence>
<name>A0ABW4BDS0_9LACO</name>
<organism evidence="1 2">
    <name type="scientific">Lacticaseibacillus suilingensis</name>
    <dbReference type="NCBI Taxonomy" id="2799577"/>
    <lineage>
        <taxon>Bacteria</taxon>
        <taxon>Bacillati</taxon>
        <taxon>Bacillota</taxon>
        <taxon>Bacilli</taxon>
        <taxon>Lactobacillales</taxon>
        <taxon>Lactobacillaceae</taxon>
        <taxon>Lacticaseibacillus</taxon>
    </lineage>
</organism>
<sequence>MSVIQTDRAWLNDTVTVERFLGEGDYNKPTYDKAITLAPVRVDLTKDFSGVGANRTIVANATVFLFAAYTAGYPDAIDDSWLQARLTFNGHPYKVVDWSSHKEPDSSAPFSIELKVI</sequence>
<dbReference type="Proteomes" id="UP001597199">
    <property type="component" value="Unassembled WGS sequence"/>
</dbReference>
<dbReference type="Pfam" id="PF10665">
    <property type="entry name" value="Minor_capsid_1"/>
    <property type="match status" value="1"/>
</dbReference>
<proteinExistence type="predicted"/>
<accession>A0ABW4BDS0</accession>
<evidence type="ECO:0000313" key="1">
    <source>
        <dbReference type="EMBL" id="MFD1398630.1"/>
    </source>
</evidence>
<dbReference type="EMBL" id="JBHTOA010000020">
    <property type="protein sequence ID" value="MFD1398630.1"/>
    <property type="molecule type" value="Genomic_DNA"/>
</dbReference>
<dbReference type="InterPro" id="IPR019612">
    <property type="entry name" value="Minor_capsid_put"/>
</dbReference>
<reference evidence="2" key="1">
    <citation type="journal article" date="2019" name="Int. J. Syst. Evol. Microbiol.">
        <title>The Global Catalogue of Microorganisms (GCM) 10K type strain sequencing project: providing services to taxonomists for standard genome sequencing and annotation.</title>
        <authorList>
            <consortium name="The Broad Institute Genomics Platform"/>
            <consortium name="The Broad Institute Genome Sequencing Center for Infectious Disease"/>
            <person name="Wu L."/>
            <person name="Ma J."/>
        </authorList>
    </citation>
    <scope>NUCLEOTIDE SEQUENCE [LARGE SCALE GENOMIC DNA]</scope>
    <source>
        <strain evidence="2">CCM 9110</strain>
    </source>
</reference>
<protein>
    <submittedName>
        <fullName evidence="1">Minor capsid protein</fullName>
    </submittedName>
</protein>
<keyword evidence="2" id="KW-1185">Reference proteome</keyword>
<comment type="caution">
    <text evidence="1">The sequence shown here is derived from an EMBL/GenBank/DDBJ whole genome shotgun (WGS) entry which is preliminary data.</text>
</comment>
<gene>
    <name evidence="1" type="ORF">ACFQ41_04860</name>
</gene>